<gene>
    <name evidence="4" type="ORF">PGLA2088_LOCUS30239</name>
</gene>
<dbReference type="InterPro" id="IPR018247">
    <property type="entry name" value="EF_Hand_1_Ca_BS"/>
</dbReference>
<evidence type="ECO:0000313" key="4">
    <source>
        <dbReference type="EMBL" id="CAE8697307.1"/>
    </source>
</evidence>
<accession>A0A813KDP5</accession>
<comment type="caution">
    <text evidence="4">The sequence shown here is derived from an EMBL/GenBank/DDBJ whole genome shotgun (WGS) entry which is preliminary data.</text>
</comment>
<feature type="domain" description="EF-hand" evidence="3">
    <location>
        <begin position="55"/>
        <end position="81"/>
    </location>
</feature>
<dbReference type="PROSITE" id="PS50222">
    <property type="entry name" value="EF_HAND_2"/>
    <property type="match status" value="1"/>
</dbReference>
<dbReference type="PROSITE" id="PS00018">
    <property type="entry name" value="EF_HAND_1"/>
    <property type="match status" value="1"/>
</dbReference>
<evidence type="ECO:0000256" key="2">
    <source>
        <dbReference type="SAM" id="MobiDB-lite"/>
    </source>
</evidence>
<evidence type="ECO:0000256" key="1">
    <source>
        <dbReference type="ARBA" id="ARBA00022837"/>
    </source>
</evidence>
<organism evidence="4 5">
    <name type="scientific">Polarella glacialis</name>
    <name type="common">Dinoflagellate</name>
    <dbReference type="NCBI Taxonomy" id="89957"/>
    <lineage>
        <taxon>Eukaryota</taxon>
        <taxon>Sar</taxon>
        <taxon>Alveolata</taxon>
        <taxon>Dinophyceae</taxon>
        <taxon>Suessiales</taxon>
        <taxon>Suessiaceae</taxon>
        <taxon>Polarella</taxon>
    </lineage>
</organism>
<feature type="region of interest" description="Disordered" evidence="2">
    <location>
        <begin position="1"/>
        <end position="20"/>
    </location>
</feature>
<dbReference type="AlphaFoldDB" id="A0A813KDP5"/>
<dbReference type="EMBL" id="CAJNNW010028713">
    <property type="protein sequence ID" value="CAE8697307.1"/>
    <property type="molecule type" value="Genomic_DNA"/>
</dbReference>
<proteinExistence type="predicted"/>
<dbReference type="GO" id="GO:0005509">
    <property type="term" value="F:calcium ion binding"/>
    <property type="evidence" value="ECO:0007669"/>
    <property type="project" value="InterPro"/>
</dbReference>
<dbReference type="Gene3D" id="1.10.238.10">
    <property type="entry name" value="EF-hand"/>
    <property type="match status" value="1"/>
</dbReference>
<dbReference type="InterPro" id="IPR011992">
    <property type="entry name" value="EF-hand-dom_pair"/>
</dbReference>
<keyword evidence="1" id="KW-0106">Calcium</keyword>
<dbReference type="InterPro" id="IPR002048">
    <property type="entry name" value="EF_hand_dom"/>
</dbReference>
<evidence type="ECO:0000313" key="5">
    <source>
        <dbReference type="Proteomes" id="UP000626109"/>
    </source>
</evidence>
<feature type="non-terminal residue" evidence="4">
    <location>
        <position position="1"/>
    </location>
</feature>
<evidence type="ECO:0000259" key="3">
    <source>
        <dbReference type="PROSITE" id="PS50222"/>
    </source>
</evidence>
<dbReference type="Pfam" id="PF13202">
    <property type="entry name" value="EF-hand_5"/>
    <property type="match status" value="1"/>
</dbReference>
<dbReference type="Proteomes" id="UP000626109">
    <property type="component" value="Unassembled WGS sequence"/>
</dbReference>
<protein>
    <recommendedName>
        <fullName evidence="3">EF-hand domain-containing protein</fullName>
    </recommendedName>
</protein>
<sequence>LSGDILSGEHFSPAESDPDGGIDLHEFQRWADLLLSSPMLRGRSQALEEASFLDFQTADRNGDGRIDKDEWGALLDAVAELVGKSCLQQLMQEWHRNPPDLHPKERCPPVASNVYRRAQPSPDVDQLLEELGL</sequence>
<dbReference type="SUPFAM" id="SSF47473">
    <property type="entry name" value="EF-hand"/>
    <property type="match status" value="1"/>
</dbReference>
<reference evidence="4" key="1">
    <citation type="submission" date="2021-02" db="EMBL/GenBank/DDBJ databases">
        <authorList>
            <person name="Dougan E. K."/>
            <person name="Rhodes N."/>
            <person name="Thang M."/>
            <person name="Chan C."/>
        </authorList>
    </citation>
    <scope>NUCLEOTIDE SEQUENCE</scope>
</reference>
<name>A0A813KDP5_POLGL</name>